<sequence length="362" mass="41144">MTDELDFKFPHKVLFFRACHEKDKCQLENLKASADVVFVYDEIERQIKELIRCRYPMGLSVSEEEIQIQNLLNGKSMSDYGVWVYYPWRKSLVHLLDEEEFIEVRTNRNQLKISVEEQQLLSRKKIGVIGLSVGQSIALTIAMERICGVLRLADFDTLDLSNMNRLRTGVFNLAVPKVVIAAREIAEIDPYLKVELFPKGVDSDNYDDFLLENGGVDMLVEVCDSFDVKLESRFRAREAKIPVVMDTNDRGMLDIERFDMEPSRAVFHGLADDLTLDRLKTLTADERRGYLMKIVDAHNLSLKMKKSIPEIGKTIISWPQLASEVVLGGAVTTTVCRGILLGHSVASGRYYLDVEKTVGISN</sequence>
<proteinExistence type="predicted"/>
<keyword evidence="2" id="KW-0808">Transferase</keyword>
<dbReference type="CDD" id="cd01483">
    <property type="entry name" value="E1_enzyme_family"/>
    <property type="match status" value="1"/>
</dbReference>
<feature type="domain" description="THIF-type NAD/FAD binding fold" evidence="1">
    <location>
        <begin position="109"/>
        <end position="244"/>
    </location>
</feature>
<evidence type="ECO:0000313" key="3">
    <source>
        <dbReference type="Proteomes" id="UP000625283"/>
    </source>
</evidence>
<dbReference type="InterPro" id="IPR000594">
    <property type="entry name" value="ThiF_NAD_FAD-bd"/>
</dbReference>
<accession>A0ABS1R0E7</accession>
<dbReference type="SUPFAM" id="SSF69572">
    <property type="entry name" value="Activating enzymes of the ubiquitin-like proteins"/>
    <property type="match status" value="1"/>
</dbReference>
<evidence type="ECO:0000313" key="2">
    <source>
        <dbReference type="EMBL" id="MBL1408163.1"/>
    </source>
</evidence>
<gene>
    <name evidence="2" type="ORF">JKG61_05310</name>
</gene>
<dbReference type="Proteomes" id="UP000625283">
    <property type="component" value="Unassembled WGS sequence"/>
</dbReference>
<dbReference type="Pfam" id="PF00899">
    <property type="entry name" value="ThiF"/>
    <property type="match status" value="1"/>
</dbReference>
<reference evidence="2 3" key="1">
    <citation type="submission" date="2021-01" db="EMBL/GenBank/DDBJ databases">
        <title>C459-1 draft genome sequence.</title>
        <authorList>
            <person name="Zhang X.-F."/>
        </authorList>
    </citation>
    <scope>NUCLEOTIDE SEQUENCE [LARGE SCALE GENOMIC DNA]</scope>
    <source>
        <strain evidence="3">C459-1</strain>
    </source>
</reference>
<dbReference type="PANTHER" id="PTHR43267:SF3">
    <property type="entry name" value="THIF PROTEIN"/>
    <property type="match status" value="1"/>
</dbReference>
<keyword evidence="2" id="KW-0548">Nucleotidyltransferase</keyword>
<dbReference type="InterPro" id="IPR045886">
    <property type="entry name" value="ThiF/MoeB/HesA"/>
</dbReference>
<organism evidence="2 3">
    <name type="scientific">Sphingobacterium faecale</name>
    <dbReference type="NCBI Taxonomy" id="2803775"/>
    <lineage>
        <taxon>Bacteria</taxon>
        <taxon>Pseudomonadati</taxon>
        <taxon>Bacteroidota</taxon>
        <taxon>Sphingobacteriia</taxon>
        <taxon>Sphingobacteriales</taxon>
        <taxon>Sphingobacteriaceae</taxon>
        <taxon>Sphingobacterium</taxon>
    </lineage>
</organism>
<protein>
    <submittedName>
        <fullName evidence="2">ThiF family adenylyltransferase</fullName>
    </submittedName>
</protein>
<evidence type="ECO:0000259" key="1">
    <source>
        <dbReference type="Pfam" id="PF00899"/>
    </source>
</evidence>
<name>A0ABS1R0E7_9SPHI</name>
<dbReference type="PANTHER" id="PTHR43267">
    <property type="entry name" value="TRNA THREONYLCARBAMOYLADENOSINE DEHYDRATASE"/>
    <property type="match status" value="1"/>
</dbReference>
<keyword evidence="3" id="KW-1185">Reference proteome</keyword>
<dbReference type="GO" id="GO:0016779">
    <property type="term" value="F:nucleotidyltransferase activity"/>
    <property type="evidence" value="ECO:0007669"/>
    <property type="project" value="UniProtKB-KW"/>
</dbReference>
<dbReference type="EMBL" id="JAERTY010000002">
    <property type="protein sequence ID" value="MBL1408163.1"/>
    <property type="molecule type" value="Genomic_DNA"/>
</dbReference>
<dbReference type="Gene3D" id="3.40.50.720">
    <property type="entry name" value="NAD(P)-binding Rossmann-like Domain"/>
    <property type="match status" value="1"/>
</dbReference>
<comment type="caution">
    <text evidence="2">The sequence shown here is derived from an EMBL/GenBank/DDBJ whole genome shotgun (WGS) entry which is preliminary data.</text>
</comment>
<dbReference type="InterPro" id="IPR035985">
    <property type="entry name" value="Ubiquitin-activating_enz"/>
</dbReference>
<dbReference type="RefSeq" id="WP_202101934.1">
    <property type="nucleotide sequence ID" value="NZ_JAERTY010000002.1"/>
</dbReference>